<evidence type="ECO:0000256" key="2">
    <source>
        <dbReference type="ARBA" id="ARBA00008072"/>
    </source>
</evidence>
<sequence length="397" mass="41809">MTPLADGFTSEAYISLSETSPITLAQIKYGPIAPDEVVVKTAAVSICATDLKAAAGKFLDLKPPLILGHEASGTVLEAGKDVHDLAPGDKVVLSYASCKNCDECISGGNAYCHSLRELNFTGTRKDGTLAGAVLGDDGKVVQIKGHFFGQSSMGRVIVARASCAVKLPPTTTAEEMKLFASLGCGIQTGAGAIWNVARPSPGSSICIFGAGSVGLAACLAARLGSPSRLVMVDNSKAKLEMLPACVRDAVTELVDSGEIQDEGDFVARLKALTPDGLGFDFVLDCVGRGELVRMGHSALRSRGMVITVGGSTDTALQVPLSQHLARGITYRGTHQGDSVPSVAIPLMVDLWRQGKFKFEQLLAFYPFEDFDQAVKDLRGGRIVKAVLINDRDIEIPV</sequence>
<dbReference type="EMBL" id="JAUKTV010000012">
    <property type="protein sequence ID" value="KAK0721276.1"/>
    <property type="molecule type" value="Genomic_DNA"/>
</dbReference>
<dbReference type="InterPro" id="IPR036291">
    <property type="entry name" value="NAD(P)-bd_dom_sf"/>
</dbReference>
<gene>
    <name evidence="8" type="ORF">B0T21DRAFT_414471</name>
</gene>
<dbReference type="PROSITE" id="PS00059">
    <property type="entry name" value="ADH_ZINC"/>
    <property type="match status" value="1"/>
</dbReference>
<dbReference type="GO" id="GO:0008270">
    <property type="term" value="F:zinc ion binding"/>
    <property type="evidence" value="ECO:0007669"/>
    <property type="project" value="InterPro"/>
</dbReference>
<dbReference type="SMART" id="SM00829">
    <property type="entry name" value="PKS_ER"/>
    <property type="match status" value="1"/>
</dbReference>
<organism evidence="8 9">
    <name type="scientific">Apiosordaria backusii</name>
    <dbReference type="NCBI Taxonomy" id="314023"/>
    <lineage>
        <taxon>Eukaryota</taxon>
        <taxon>Fungi</taxon>
        <taxon>Dikarya</taxon>
        <taxon>Ascomycota</taxon>
        <taxon>Pezizomycotina</taxon>
        <taxon>Sordariomycetes</taxon>
        <taxon>Sordariomycetidae</taxon>
        <taxon>Sordariales</taxon>
        <taxon>Lasiosphaeriaceae</taxon>
        <taxon>Apiosordaria</taxon>
    </lineage>
</organism>
<dbReference type="Pfam" id="PF08240">
    <property type="entry name" value="ADH_N"/>
    <property type="match status" value="1"/>
</dbReference>
<evidence type="ECO:0000256" key="5">
    <source>
        <dbReference type="ARBA" id="ARBA00023002"/>
    </source>
</evidence>
<evidence type="ECO:0000256" key="6">
    <source>
        <dbReference type="RuleBase" id="RU361277"/>
    </source>
</evidence>
<reference evidence="8" key="1">
    <citation type="submission" date="2023-06" db="EMBL/GenBank/DDBJ databases">
        <title>Genome-scale phylogeny and comparative genomics of the fungal order Sordariales.</title>
        <authorList>
            <consortium name="Lawrence Berkeley National Laboratory"/>
            <person name="Hensen N."/>
            <person name="Bonometti L."/>
            <person name="Westerberg I."/>
            <person name="Brannstrom I.O."/>
            <person name="Guillou S."/>
            <person name="Cros-Aarteil S."/>
            <person name="Calhoun S."/>
            <person name="Haridas S."/>
            <person name="Kuo A."/>
            <person name="Mondo S."/>
            <person name="Pangilinan J."/>
            <person name="Riley R."/>
            <person name="Labutti K."/>
            <person name="Andreopoulos B."/>
            <person name="Lipzen A."/>
            <person name="Chen C."/>
            <person name="Yanf M."/>
            <person name="Daum C."/>
            <person name="Ng V."/>
            <person name="Clum A."/>
            <person name="Steindorff A."/>
            <person name="Ohm R."/>
            <person name="Martin F."/>
            <person name="Silar P."/>
            <person name="Natvig D."/>
            <person name="Lalanne C."/>
            <person name="Gautier V."/>
            <person name="Ament-Velasquez S.L."/>
            <person name="Kruys A."/>
            <person name="Hutchinson M.I."/>
            <person name="Powell A.J."/>
            <person name="Barry K."/>
            <person name="Miller A.N."/>
            <person name="Grigoriev I.V."/>
            <person name="Debuchy R."/>
            <person name="Gladieux P."/>
            <person name="Thoren M.H."/>
            <person name="Johannesson H."/>
        </authorList>
    </citation>
    <scope>NUCLEOTIDE SEQUENCE</scope>
    <source>
        <strain evidence="8">CBS 540.89</strain>
    </source>
</reference>
<keyword evidence="4 6" id="KW-0862">Zinc</keyword>
<keyword evidence="5" id="KW-0560">Oxidoreductase</keyword>
<dbReference type="InterPro" id="IPR002328">
    <property type="entry name" value="ADH_Zn_CS"/>
</dbReference>
<dbReference type="AlphaFoldDB" id="A0AA40ASN1"/>
<dbReference type="PANTHER" id="PTHR43350:SF2">
    <property type="entry name" value="GROES-LIKE ZINC-BINDING ALCOHOL DEHYDROGENASE FAMILY PROTEIN"/>
    <property type="match status" value="1"/>
</dbReference>
<comment type="similarity">
    <text evidence="2 6">Belongs to the zinc-containing alcohol dehydrogenase family.</text>
</comment>
<evidence type="ECO:0000313" key="8">
    <source>
        <dbReference type="EMBL" id="KAK0721276.1"/>
    </source>
</evidence>
<dbReference type="InterPro" id="IPR013154">
    <property type="entry name" value="ADH-like_N"/>
</dbReference>
<dbReference type="InterPro" id="IPR020843">
    <property type="entry name" value="ER"/>
</dbReference>
<keyword evidence="3 6" id="KW-0479">Metal-binding</keyword>
<dbReference type="InterPro" id="IPR013149">
    <property type="entry name" value="ADH-like_C"/>
</dbReference>
<dbReference type="SUPFAM" id="SSF50129">
    <property type="entry name" value="GroES-like"/>
    <property type="match status" value="1"/>
</dbReference>
<dbReference type="GO" id="GO:0016491">
    <property type="term" value="F:oxidoreductase activity"/>
    <property type="evidence" value="ECO:0007669"/>
    <property type="project" value="UniProtKB-KW"/>
</dbReference>
<feature type="domain" description="Enoyl reductase (ER)" evidence="7">
    <location>
        <begin position="17"/>
        <end position="387"/>
    </location>
</feature>
<evidence type="ECO:0000256" key="3">
    <source>
        <dbReference type="ARBA" id="ARBA00022723"/>
    </source>
</evidence>
<evidence type="ECO:0000259" key="7">
    <source>
        <dbReference type="SMART" id="SM00829"/>
    </source>
</evidence>
<proteinExistence type="inferred from homology"/>
<keyword evidence="9" id="KW-1185">Reference proteome</keyword>
<protein>
    <submittedName>
        <fullName evidence="8">Chaperonin 10-like protein</fullName>
    </submittedName>
</protein>
<dbReference type="InterPro" id="IPR011032">
    <property type="entry name" value="GroES-like_sf"/>
</dbReference>
<dbReference type="PANTHER" id="PTHR43350">
    <property type="entry name" value="NAD-DEPENDENT ALCOHOL DEHYDROGENASE"/>
    <property type="match status" value="1"/>
</dbReference>
<evidence type="ECO:0000256" key="4">
    <source>
        <dbReference type="ARBA" id="ARBA00022833"/>
    </source>
</evidence>
<dbReference type="Pfam" id="PF00107">
    <property type="entry name" value="ADH_zinc_N"/>
    <property type="match status" value="1"/>
</dbReference>
<dbReference type="Proteomes" id="UP001172159">
    <property type="component" value="Unassembled WGS sequence"/>
</dbReference>
<accession>A0AA40ASN1</accession>
<evidence type="ECO:0000313" key="9">
    <source>
        <dbReference type="Proteomes" id="UP001172159"/>
    </source>
</evidence>
<comment type="caution">
    <text evidence="8">The sequence shown here is derived from an EMBL/GenBank/DDBJ whole genome shotgun (WGS) entry which is preliminary data.</text>
</comment>
<name>A0AA40ASN1_9PEZI</name>
<dbReference type="Gene3D" id="3.90.180.10">
    <property type="entry name" value="Medium-chain alcohol dehydrogenases, catalytic domain"/>
    <property type="match status" value="1"/>
</dbReference>
<evidence type="ECO:0000256" key="1">
    <source>
        <dbReference type="ARBA" id="ARBA00001947"/>
    </source>
</evidence>
<dbReference type="SUPFAM" id="SSF51735">
    <property type="entry name" value="NAD(P)-binding Rossmann-fold domains"/>
    <property type="match status" value="1"/>
</dbReference>
<dbReference type="Gene3D" id="3.40.50.720">
    <property type="entry name" value="NAD(P)-binding Rossmann-like Domain"/>
    <property type="match status" value="1"/>
</dbReference>
<comment type="cofactor">
    <cofactor evidence="1 6">
        <name>Zn(2+)</name>
        <dbReference type="ChEBI" id="CHEBI:29105"/>
    </cofactor>
</comment>